<dbReference type="Pfam" id="PF09409">
    <property type="entry name" value="PUB"/>
    <property type="match status" value="1"/>
</dbReference>
<dbReference type="EMBL" id="BEGY01000145">
    <property type="protein sequence ID" value="GAX85007.1"/>
    <property type="molecule type" value="Genomic_DNA"/>
</dbReference>
<evidence type="ECO:0000256" key="2">
    <source>
        <dbReference type="SAM" id="MobiDB-lite"/>
    </source>
</evidence>
<dbReference type="InterPro" id="IPR018997">
    <property type="entry name" value="PUB_domain"/>
</dbReference>
<accession>A0A250XPK5</accession>
<dbReference type="SUPFAM" id="SSF143503">
    <property type="entry name" value="PUG domain-like"/>
    <property type="match status" value="1"/>
</dbReference>
<dbReference type="AlphaFoldDB" id="A0A250XPK5"/>
<gene>
    <name evidence="4" type="ORF">CEUSTIGMA_g12428.t1</name>
</gene>
<dbReference type="PANTHER" id="PTHR23153:SF38">
    <property type="entry name" value="UBX DOMAIN-CONTAINING PROTEIN 6"/>
    <property type="match status" value="1"/>
</dbReference>
<dbReference type="OrthoDB" id="336240at2759"/>
<dbReference type="SMART" id="SM00580">
    <property type="entry name" value="PUG"/>
    <property type="match status" value="1"/>
</dbReference>
<feature type="coiled-coil region" evidence="1">
    <location>
        <begin position="150"/>
        <end position="177"/>
    </location>
</feature>
<feature type="region of interest" description="Disordered" evidence="2">
    <location>
        <begin position="1"/>
        <end position="30"/>
    </location>
</feature>
<feature type="compositionally biased region" description="Basic and acidic residues" evidence="2">
    <location>
        <begin position="209"/>
        <end position="228"/>
    </location>
</feature>
<protein>
    <recommendedName>
        <fullName evidence="3">PUB domain-containing protein</fullName>
    </recommendedName>
</protein>
<proteinExistence type="predicted"/>
<feature type="compositionally biased region" description="Polar residues" evidence="2">
    <location>
        <begin position="7"/>
        <end position="23"/>
    </location>
</feature>
<keyword evidence="5" id="KW-1185">Reference proteome</keyword>
<evidence type="ECO:0000256" key="1">
    <source>
        <dbReference type="SAM" id="Coils"/>
    </source>
</evidence>
<sequence length="242" mass="27422">MVDTAPVVNNKSNQQMDSSSPKNVETHNKKIAAETRKKFVAVMEEKLLDYKHNHAQNIENCATTLIKIFSNILDHPEDPKFRKMKASSNVLKSNVLNIKGGEDLLMLAGFRGHVVELQKYWVFESDQHGIKDSVLSECCSALQKGLQTIHDKAEHRRREHEEKLNMEKERREAITKQMEDDRAWRQIRAEQAVAAAADMAAAGVLEATRAAEEAEARRREETVKREARVASQSVADDLHVPT</sequence>
<feature type="region of interest" description="Disordered" evidence="2">
    <location>
        <begin position="208"/>
        <end position="242"/>
    </location>
</feature>
<dbReference type="PANTHER" id="PTHR23153">
    <property type="entry name" value="UBX-RELATED"/>
    <property type="match status" value="1"/>
</dbReference>
<evidence type="ECO:0000313" key="5">
    <source>
        <dbReference type="Proteomes" id="UP000232323"/>
    </source>
</evidence>
<name>A0A250XPK5_9CHLO</name>
<dbReference type="Proteomes" id="UP000232323">
    <property type="component" value="Unassembled WGS sequence"/>
</dbReference>
<evidence type="ECO:0000313" key="4">
    <source>
        <dbReference type="EMBL" id="GAX85007.1"/>
    </source>
</evidence>
<dbReference type="InterPro" id="IPR036339">
    <property type="entry name" value="PUB-like_dom_sf"/>
</dbReference>
<keyword evidence="1" id="KW-0175">Coiled coil</keyword>
<feature type="domain" description="PUB" evidence="3">
    <location>
        <begin position="56"/>
        <end position="126"/>
    </location>
</feature>
<organism evidence="4 5">
    <name type="scientific">Chlamydomonas eustigma</name>
    <dbReference type="NCBI Taxonomy" id="1157962"/>
    <lineage>
        <taxon>Eukaryota</taxon>
        <taxon>Viridiplantae</taxon>
        <taxon>Chlorophyta</taxon>
        <taxon>core chlorophytes</taxon>
        <taxon>Chlorophyceae</taxon>
        <taxon>CS clade</taxon>
        <taxon>Chlamydomonadales</taxon>
        <taxon>Chlamydomonadaceae</taxon>
        <taxon>Chlamydomonas</taxon>
    </lineage>
</organism>
<evidence type="ECO:0000259" key="3">
    <source>
        <dbReference type="Pfam" id="PF09409"/>
    </source>
</evidence>
<dbReference type="GO" id="GO:0005737">
    <property type="term" value="C:cytoplasm"/>
    <property type="evidence" value="ECO:0007669"/>
    <property type="project" value="TreeGrafter"/>
</dbReference>
<dbReference type="Gene3D" id="1.20.58.2190">
    <property type="match status" value="1"/>
</dbReference>
<dbReference type="CDD" id="cd09212">
    <property type="entry name" value="PUB"/>
    <property type="match status" value="1"/>
</dbReference>
<comment type="caution">
    <text evidence="4">The sequence shown here is derived from an EMBL/GenBank/DDBJ whole genome shotgun (WGS) entry which is preliminary data.</text>
</comment>
<reference evidence="4 5" key="1">
    <citation type="submission" date="2017-08" db="EMBL/GenBank/DDBJ databases">
        <title>Acidophilic green algal genome provides insights into adaptation to an acidic environment.</title>
        <authorList>
            <person name="Hirooka S."/>
            <person name="Hirose Y."/>
            <person name="Kanesaki Y."/>
            <person name="Higuchi S."/>
            <person name="Fujiwara T."/>
            <person name="Onuma R."/>
            <person name="Era A."/>
            <person name="Ohbayashi R."/>
            <person name="Uzuka A."/>
            <person name="Nozaki H."/>
            <person name="Yoshikawa H."/>
            <person name="Miyagishima S.Y."/>
        </authorList>
    </citation>
    <scope>NUCLEOTIDE SEQUENCE [LARGE SCALE GENOMIC DNA]</scope>
    <source>
        <strain evidence="4 5">NIES-2499</strain>
    </source>
</reference>